<dbReference type="InterPro" id="IPR005793">
    <property type="entry name" value="Formyl_trans_C"/>
</dbReference>
<feature type="domain" description="Formyl transferase N-terminal" evidence="1">
    <location>
        <begin position="60"/>
        <end position="165"/>
    </location>
</feature>
<sequence>MKIILIGAFPICLSVYKYLSKNELLNAVCFEESAGQNTNNLWSSLIQKEGYETYNINKQNIHIDFKKWLIKKSPDLVIVCGFSIKIPKEVLSIPTYGFLNIHFGKLPENKGPNPLFWSIKQGKKETIITIHKMDKDWDTGNILIEQPVPIIPGETVGMVNSKMSNMLGELSQKAIELVKKPSNYKPQSDHNKNYYHRPDEKDTTISWETQTADEIEQLINACNPKYGGATTYYQGSPIKIIEVSPVDSQPIFGKTAGEIVHAHPQEGLYVYCKYGKILRINIISSDAGVLSGVKFVHLGVQQGHYFTNNIAYKQRSVVS</sequence>
<name>A0A1H7NHE2_AQUAM</name>
<dbReference type="InterPro" id="IPR036477">
    <property type="entry name" value="Formyl_transf_N_sf"/>
</dbReference>
<evidence type="ECO:0000259" key="2">
    <source>
        <dbReference type="Pfam" id="PF02911"/>
    </source>
</evidence>
<evidence type="ECO:0000313" key="3">
    <source>
        <dbReference type="EMBL" id="SEL22824.1"/>
    </source>
</evidence>
<accession>A0A1H7NHE2</accession>
<dbReference type="Proteomes" id="UP000198521">
    <property type="component" value="Unassembled WGS sequence"/>
</dbReference>
<proteinExistence type="predicted"/>
<dbReference type="SUPFAM" id="SSF53328">
    <property type="entry name" value="Formyltransferase"/>
    <property type="match status" value="1"/>
</dbReference>
<keyword evidence="4" id="KW-1185">Reference proteome</keyword>
<dbReference type="InterPro" id="IPR002376">
    <property type="entry name" value="Formyl_transf_N"/>
</dbReference>
<dbReference type="GO" id="GO:0004479">
    <property type="term" value="F:methionyl-tRNA formyltransferase activity"/>
    <property type="evidence" value="ECO:0007669"/>
    <property type="project" value="TreeGrafter"/>
</dbReference>
<dbReference type="SUPFAM" id="SSF50486">
    <property type="entry name" value="FMT C-terminal domain-like"/>
    <property type="match status" value="1"/>
</dbReference>
<reference evidence="3 4" key="1">
    <citation type="submission" date="2016-10" db="EMBL/GenBank/DDBJ databases">
        <authorList>
            <person name="de Groot N.N."/>
        </authorList>
    </citation>
    <scope>NUCLEOTIDE SEQUENCE [LARGE SCALE GENOMIC DNA]</scope>
    <source>
        <strain evidence="3 4">DSM 25232</strain>
    </source>
</reference>
<protein>
    <submittedName>
        <fullName evidence="3">Methionyl-tRNA formyltransferase</fullName>
    </submittedName>
</protein>
<organism evidence="3 4">
    <name type="scientific">Aquimarina amphilecti</name>
    <dbReference type="NCBI Taxonomy" id="1038014"/>
    <lineage>
        <taxon>Bacteria</taxon>
        <taxon>Pseudomonadati</taxon>
        <taxon>Bacteroidota</taxon>
        <taxon>Flavobacteriia</taxon>
        <taxon>Flavobacteriales</taxon>
        <taxon>Flavobacteriaceae</taxon>
        <taxon>Aquimarina</taxon>
    </lineage>
</organism>
<keyword evidence="3" id="KW-0808">Transferase</keyword>
<dbReference type="Pfam" id="PF00551">
    <property type="entry name" value="Formyl_trans_N"/>
    <property type="match status" value="1"/>
</dbReference>
<evidence type="ECO:0000259" key="1">
    <source>
        <dbReference type="Pfam" id="PF00551"/>
    </source>
</evidence>
<dbReference type="Gene3D" id="3.40.50.12230">
    <property type="match status" value="1"/>
</dbReference>
<evidence type="ECO:0000313" key="4">
    <source>
        <dbReference type="Proteomes" id="UP000198521"/>
    </source>
</evidence>
<dbReference type="GO" id="GO:0005829">
    <property type="term" value="C:cytosol"/>
    <property type="evidence" value="ECO:0007669"/>
    <property type="project" value="TreeGrafter"/>
</dbReference>
<dbReference type="OrthoDB" id="1092294at2"/>
<dbReference type="STRING" id="1038014.SAMN04487910_2088"/>
<feature type="domain" description="Formyl transferase C-terminal" evidence="2">
    <location>
        <begin position="201"/>
        <end position="285"/>
    </location>
</feature>
<dbReference type="AlphaFoldDB" id="A0A1H7NHE2"/>
<dbReference type="EMBL" id="FOAB01000003">
    <property type="protein sequence ID" value="SEL22824.1"/>
    <property type="molecule type" value="Genomic_DNA"/>
</dbReference>
<dbReference type="RefSeq" id="WP_091408044.1">
    <property type="nucleotide sequence ID" value="NZ_FOAB01000003.1"/>
</dbReference>
<dbReference type="PANTHER" id="PTHR11138">
    <property type="entry name" value="METHIONYL-TRNA FORMYLTRANSFERASE"/>
    <property type="match status" value="1"/>
</dbReference>
<dbReference type="PANTHER" id="PTHR11138:SF5">
    <property type="entry name" value="METHIONYL-TRNA FORMYLTRANSFERASE, MITOCHONDRIAL"/>
    <property type="match status" value="1"/>
</dbReference>
<dbReference type="Pfam" id="PF02911">
    <property type="entry name" value="Formyl_trans_C"/>
    <property type="match status" value="1"/>
</dbReference>
<dbReference type="InterPro" id="IPR011034">
    <property type="entry name" value="Formyl_transferase-like_C_sf"/>
</dbReference>
<gene>
    <name evidence="3" type="ORF">SAMN04487910_2088</name>
</gene>